<protein>
    <submittedName>
        <fullName evidence="1">Glycosyltransferase family 52</fullName>
    </submittedName>
</protein>
<dbReference type="Proteomes" id="UP000199322">
    <property type="component" value="Unassembled WGS sequence"/>
</dbReference>
<organism evidence="1 2">
    <name type="scientific">Geotoga petraea</name>
    <dbReference type="NCBI Taxonomy" id="28234"/>
    <lineage>
        <taxon>Bacteria</taxon>
        <taxon>Thermotogati</taxon>
        <taxon>Thermotogota</taxon>
        <taxon>Thermotogae</taxon>
        <taxon>Petrotogales</taxon>
        <taxon>Petrotogaceae</taxon>
        <taxon>Geotoga</taxon>
    </lineage>
</organism>
<accession>A0A1G6PIJ0</accession>
<dbReference type="AlphaFoldDB" id="A0A1G6PIJ0"/>
<keyword evidence="1" id="KW-0808">Transferase</keyword>
<dbReference type="Pfam" id="PF07388">
    <property type="entry name" value="A-2_8-polyST"/>
    <property type="match status" value="1"/>
</dbReference>
<proteinExistence type="predicted"/>
<keyword evidence="2" id="KW-1185">Reference proteome</keyword>
<sequence>MKKNNSLFICTKPYQYLIINLIIKSFELKNNSLVILNHFSGAKNFYEKIKKAESWKDIYFINDTNIINKQKKLSYIKKVIYYNKWNKIYNELESFKKYDQLFIAHDTVLVEYAFMRYFKKMDKNVFLYEEGVDNYKNINFKSNYLLKYIKKFSNLLNIPGDALGKSKFVDEIFLQNPEIAKNNLKSINKKIKKIPLSLDKLLNDESFIEHLNIIFDKMKDITLDSDSETINIFLGDPNIFKISQLKSLRNYFYNNINNESTLYIKQHPAEKKRYVMNLSNNDLYIPQNIPIEIFSSKMIKNNIKTLNVFSFGSTALINLYQLLKGNIKMNFYIFKTNDLKEEFNNAFKKNLELYDDFKIKYKIIYLRSKVN</sequence>
<dbReference type="InterPro" id="IPR010866">
    <property type="entry name" value="A-2_8-polyST"/>
</dbReference>
<evidence type="ECO:0000313" key="1">
    <source>
        <dbReference type="EMBL" id="SDC79973.1"/>
    </source>
</evidence>
<name>A0A1G6PIJ0_9BACT</name>
<dbReference type="RefSeq" id="WP_091405055.1">
    <property type="nucleotide sequence ID" value="NZ_FMYV01000008.1"/>
</dbReference>
<gene>
    <name evidence="1" type="ORF">SAMN04488588_1822</name>
</gene>
<evidence type="ECO:0000313" key="2">
    <source>
        <dbReference type="Proteomes" id="UP000199322"/>
    </source>
</evidence>
<reference evidence="1 2" key="1">
    <citation type="submission" date="2016-10" db="EMBL/GenBank/DDBJ databases">
        <authorList>
            <person name="de Groot N.N."/>
        </authorList>
    </citation>
    <scope>NUCLEOTIDE SEQUENCE [LARGE SCALE GENOMIC DNA]</scope>
    <source>
        <strain evidence="1 2">WG14</strain>
    </source>
</reference>
<dbReference type="STRING" id="28234.SAMN04488588_1822"/>
<dbReference type="GO" id="GO:0016740">
    <property type="term" value="F:transferase activity"/>
    <property type="evidence" value="ECO:0007669"/>
    <property type="project" value="UniProtKB-KW"/>
</dbReference>
<dbReference type="EMBL" id="FMYV01000008">
    <property type="protein sequence ID" value="SDC79973.1"/>
    <property type="molecule type" value="Genomic_DNA"/>
</dbReference>